<keyword evidence="3" id="KW-0677">Repeat</keyword>
<dbReference type="PROSITE" id="PS50157">
    <property type="entry name" value="ZINC_FINGER_C2H2_2"/>
    <property type="match status" value="5"/>
</dbReference>
<dbReference type="InterPro" id="IPR051061">
    <property type="entry name" value="Zinc_finger_trans_reg"/>
</dbReference>
<feature type="domain" description="C2H2-type" evidence="10">
    <location>
        <begin position="158"/>
        <end position="187"/>
    </location>
</feature>
<feature type="domain" description="C2H2-type" evidence="10">
    <location>
        <begin position="60"/>
        <end position="87"/>
    </location>
</feature>
<feature type="domain" description="C2H2-type" evidence="10">
    <location>
        <begin position="247"/>
        <end position="277"/>
    </location>
</feature>
<dbReference type="PANTHER" id="PTHR46179:SF13">
    <property type="entry name" value="C2H2-TYPE DOMAIN-CONTAINING PROTEIN"/>
    <property type="match status" value="1"/>
</dbReference>
<keyword evidence="4 9" id="KW-0863">Zinc-finger</keyword>
<organism evidence="11 12">
    <name type="scientific">Dorcoceras hygrometricum</name>
    <dbReference type="NCBI Taxonomy" id="472368"/>
    <lineage>
        <taxon>Eukaryota</taxon>
        <taxon>Viridiplantae</taxon>
        <taxon>Streptophyta</taxon>
        <taxon>Embryophyta</taxon>
        <taxon>Tracheophyta</taxon>
        <taxon>Spermatophyta</taxon>
        <taxon>Magnoliopsida</taxon>
        <taxon>eudicotyledons</taxon>
        <taxon>Gunneridae</taxon>
        <taxon>Pentapetalae</taxon>
        <taxon>asterids</taxon>
        <taxon>lamiids</taxon>
        <taxon>Lamiales</taxon>
        <taxon>Gesneriaceae</taxon>
        <taxon>Didymocarpoideae</taxon>
        <taxon>Trichosporeae</taxon>
        <taxon>Loxocarpinae</taxon>
        <taxon>Dorcoceras</taxon>
    </lineage>
</organism>
<dbReference type="AlphaFoldDB" id="A0A2Z7CVU4"/>
<accession>A0A2Z7CVU4</accession>
<dbReference type="InterPro" id="IPR013087">
    <property type="entry name" value="Znf_C2H2_type"/>
</dbReference>
<evidence type="ECO:0000256" key="8">
    <source>
        <dbReference type="ARBA" id="ARBA00023242"/>
    </source>
</evidence>
<dbReference type="EMBL" id="KQ993813">
    <property type="protein sequence ID" value="KZV48769.1"/>
    <property type="molecule type" value="Genomic_DNA"/>
</dbReference>
<keyword evidence="7" id="KW-0804">Transcription</keyword>
<evidence type="ECO:0000256" key="9">
    <source>
        <dbReference type="PROSITE-ProRule" id="PRU00042"/>
    </source>
</evidence>
<keyword evidence="2" id="KW-0479">Metal-binding</keyword>
<evidence type="ECO:0000256" key="2">
    <source>
        <dbReference type="ARBA" id="ARBA00022723"/>
    </source>
</evidence>
<dbReference type="GO" id="GO:0005730">
    <property type="term" value="C:nucleolus"/>
    <property type="evidence" value="ECO:0007669"/>
    <property type="project" value="TreeGrafter"/>
</dbReference>
<comment type="subcellular location">
    <subcellularLocation>
        <location evidence="1">Nucleus</location>
    </subcellularLocation>
</comment>
<dbReference type="Gene3D" id="3.30.160.60">
    <property type="entry name" value="Classic Zinc Finger"/>
    <property type="match status" value="5"/>
</dbReference>
<evidence type="ECO:0000256" key="7">
    <source>
        <dbReference type="ARBA" id="ARBA00023163"/>
    </source>
</evidence>
<dbReference type="Pfam" id="PF00096">
    <property type="entry name" value="zf-C2H2"/>
    <property type="match status" value="5"/>
</dbReference>
<evidence type="ECO:0000256" key="4">
    <source>
        <dbReference type="ARBA" id="ARBA00022771"/>
    </source>
</evidence>
<reference evidence="11 12" key="1">
    <citation type="journal article" date="2015" name="Proc. Natl. Acad. Sci. U.S.A.">
        <title>The resurrection genome of Boea hygrometrica: A blueprint for survival of dehydration.</title>
        <authorList>
            <person name="Xiao L."/>
            <person name="Yang G."/>
            <person name="Zhang L."/>
            <person name="Yang X."/>
            <person name="Zhao S."/>
            <person name="Ji Z."/>
            <person name="Zhou Q."/>
            <person name="Hu M."/>
            <person name="Wang Y."/>
            <person name="Chen M."/>
            <person name="Xu Y."/>
            <person name="Jin H."/>
            <person name="Xiao X."/>
            <person name="Hu G."/>
            <person name="Bao F."/>
            <person name="Hu Y."/>
            <person name="Wan P."/>
            <person name="Li L."/>
            <person name="Deng X."/>
            <person name="Kuang T."/>
            <person name="Xiang C."/>
            <person name="Zhu J.K."/>
            <person name="Oliver M.J."/>
            <person name="He Y."/>
        </authorList>
    </citation>
    <scope>NUCLEOTIDE SEQUENCE [LARGE SCALE GENOMIC DNA]</scope>
    <source>
        <strain evidence="12">cv. XS01</strain>
    </source>
</reference>
<name>A0A2Z7CVU4_9LAMI</name>
<dbReference type="GO" id="GO:0080084">
    <property type="term" value="F:5S rDNA binding"/>
    <property type="evidence" value="ECO:0007669"/>
    <property type="project" value="TreeGrafter"/>
</dbReference>
<evidence type="ECO:0000259" key="10">
    <source>
        <dbReference type="PROSITE" id="PS50157"/>
    </source>
</evidence>
<keyword evidence="8" id="KW-0539">Nucleus</keyword>
<dbReference type="GO" id="GO:0006357">
    <property type="term" value="P:regulation of transcription by RNA polymerase II"/>
    <property type="evidence" value="ECO:0007669"/>
    <property type="project" value="TreeGrafter"/>
</dbReference>
<dbReference type="SMART" id="SM00355">
    <property type="entry name" value="ZnF_C2H2"/>
    <property type="match status" value="9"/>
</dbReference>
<keyword evidence="12" id="KW-1185">Reference proteome</keyword>
<dbReference type="SUPFAM" id="SSF57667">
    <property type="entry name" value="beta-beta-alpha zinc fingers"/>
    <property type="match status" value="4"/>
</dbReference>
<keyword evidence="5" id="KW-0862">Zinc</keyword>
<gene>
    <name evidence="11" type="ORF">F511_17065</name>
</gene>
<protein>
    <submittedName>
        <fullName evidence="11">Zinc finger protein 16-like</fullName>
    </submittedName>
</protein>
<evidence type="ECO:0000313" key="11">
    <source>
        <dbReference type="EMBL" id="KZV48769.1"/>
    </source>
</evidence>
<dbReference type="PANTHER" id="PTHR46179">
    <property type="entry name" value="ZINC FINGER PROTEIN"/>
    <property type="match status" value="1"/>
</dbReference>
<feature type="domain" description="C2H2-type" evidence="10">
    <location>
        <begin position="117"/>
        <end position="147"/>
    </location>
</feature>
<dbReference type="GO" id="GO:0003700">
    <property type="term" value="F:DNA-binding transcription factor activity"/>
    <property type="evidence" value="ECO:0007669"/>
    <property type="project" value="TreeGrafter"/>
</dbReference>
<keyword evidence="6" id="KW-0805">Transcription regulation</keyword>
<evidence type="ECO:0000256" key="3">
    <source>
        <dbReference type="ARBA" id="ARBA00022737"/>
    </source>
</evidence>
<dbReference type="OrthoDB" id="427030at2759"/>
<evidence type="ECO:0000313" key="12">
    <source>
        <dbReference type="Proteomes" id="UP000250235"/>
    </source>
</evidence>
<sequence>MGNEGDSGRGPIFSDIRRYYCQYCGICRSKKSLISSHVKSQHPEEIAERNEGKGDGEKLNTCDECGVSFVKPAHLKQHMQSHSIERSFTCPMDDCHSSYRRKDHLTRHLLQHQGKLFECPVEGCKVRFTVQSNMKRHVKEFHDDSDYHSAEFEHPKEYACPEPGCGKVFKYPCKLRKHENSHAKLDTVEAFCSEPGCMKYFSNGQCLKEHIRSCHKYILCDECGTKQLKKNIKRHLRMHEGVCTEQIKCNFSGCTSAFSTRSNLNQHIKAVHMELKPFTCSIPGCPLKFAFKHVRDNHEISGCHVYIPGNFEESDEQFRSRPRGGRKRKYPIIESLLRKRVVPPSIEEITMNEDPW</sequence>
<proteinExistence type="predicted"/>
<dbReference type="Proteomes" id="UP000250235">
    <property type="component" value="Unassembled WGS sequence"/>
</dbReference>
<evidence type="ECO:0000256" key="6">
    <source>
        <dbReference type="ARBA" id="ARBA00023015"/>
    </source>
</evidence>
<dbReference type="InterPro" id="IPR036236">
    <property type="entry name" value="Znf_C2H2_sf"/>
</dbReference>
<evidence type="ECO:0000256" key="1">
    <source>
        <dbReference type="ARBA" id="ARBA00004123"/>
    </source>
</evidence>
<dbReference type="FunFam" id="3.30.160.60:FF:000100">
    <property type="entry name" value="Zinc finger 45-like"/>
    <property type="match status" value="1"/>
</dbReference>
<feature type="domain" description="C2H2-type" evidence="10">
    <location>
        <begin position="88"/>
        <end position="117"/>
    </location>
</feature>
<dbReference type="GO" id="GO:0008270">
    <property type="term" value="F:zinc ion binding"/>
    <property type="evidence" value="ECO:0007669"/>
    <property type="project" value="UniProtKB-KW"/>
</dbReference>
<evidence type="ECO:0000256" key="5">
    <source>
        <dbReference type="ARBA" id="ARBA00022833"/>
    </source>
</evidence>
<dbReference type="PROSITE" id="PS00028">
    <property type="entry name" value="ZINC_FINGER_C2H2_1"/>
    <property type="match status" value="6"/>
</dbReference>